<keyword evidence="4" id="KW-0378">Hydrolase</keyword>
<dbReference type="Proteomes" id="UP000306509">
    <property type="component" value="Unassembled WGS sequence"/>
</dbReference>
<dbReference type="EMBL" id="QGQD01000059">
    <property type="protein sequence ID" value="TLD00121.1"/>
    <property type="molecule type" value="Genomic_DNA"/>
</dbReference>
<keyword evidence="1" id="KW-0547">Nucleotide-binding</keyword>
<evidence type="ECO:0000259" key="3">
    <source>
        <dbReference type="PROSITE" id="PS50893"/>
    </source>
</evidence>
<name>A0A4U8Q5N3_9FIRM</name>
<dbReference type="PROSITE" id="PS00211">
    <property type="entry name" value="ABC_TRANSPORTER_1"/>
    <property type="match status" value="1"/>
</dbReference>
<protein>
    <submittedName>
        <fullName evidence="4">Ribose import ATP-binding protein RbsA</fullName>
        <ecNumber evidence="4">3.6.3.17</ecNumber>
    </submittedName>
</protein>
<dbReference type="RefSeq" id="WP_027293190.1">
    <property type="nucleotide sequence ID" value="NZ_JBHTNY010000037.1"/>
</dbReference>
<sequence length="514" mass="56668">MSIIQTIDLTKKFDAFTANDKINISVEPKEIKCIVGENGAGKSTLMNMLYGALRPSSGKILIDGQDVNFKNPTDAIGHGIGMVHQHFKLVPSLTVYENILLGSEINKKWKGRKSPFIDRNTEIAKVKELIEEYHFQIDPLEKVENLSVGLCQQVEILKMLYRNVRILILDEPTAVLTPQEVDRLMENLKELRKNGKTIIVITHKLREVMELSDSVTVIKQGKVIGNVKTADTNEQELAQMMVGRDVVLTVSNENAAPCSCETAYCVKDLCTTNAEQKEILHNINLEVHKGEILGIAGVEGNGQSELIKVLTGLMASTKGSVRLCEMDVTNAWPDELRKKGLGIIPEDRYAQGLCRDMSIGENCIAGYFGNHGVCKCGVLRGKEITRLTGEYIEKYDIRVADPEGEISQLSGGNAQKVIIAREFENHPKVIIACQPTRGVDIGSIEFIHTQLLKFRNEGNSVLLISSELSEIMSLSDRIAVMYKGEIIGVASPDVPVEKIGLLMAGAKPDEGRTA</sequence>
<dbReference type="CDD" id="cd03216">
    <property type="entry name" value="ABC_Carb_Monos_I"/>
    <property type="match status" value="1"/>
</dbReference>
<dbReference type="SMART" id="SM00382">
    <property type="entry name" value="AAA"/>
    <property type="match status" value="1"/>
</dbReference>
<dbReference type="STRING" id="180332.GCA_000797495_01474"/>
<reference evidence="4 5" key="1">
    <citation type="journal article" date="2019" name="Anaerobe">
        <title>Detection of Robinsoniella peoriensis in multiple bone samples of a trauma patient.</title>
        <authorList>
            <person name="Schrottner P."/>
            <person name="Hartwich K."/>
            <person name="Bunk B."/>
            <person name="Schober I."/>
            <person name="Helbig S."/>
            <person name="Rudolph W.W."/>
            <person name="Gunzer F."/>
        </authorList>
    </citation>
    <scope>NUCLEOTIDE SEQUENCE [LARGE SCALE GENOMIC DNA]</scope>
    <source>
        <strain evidence="4 5">DSM 106044</strain>
    </source>
</reference>
<evidence type="ECO:0000313" key="5">
    <source>
        <dbReference type="Proteomes" id="UP000306509"/>
    </source>
</evidence>
<keyword evidence="2 4" id="KW-0067">ATP-binding</keyword>
<proteinExistence type="predicted"/>
<evidence type="ECO:0000313" key="4">
    <source>
        <dbReference type="EMBL" id="TLD00121.1"/>
    </source>
</evidence>
<accession>A0A4U8Q5N3</accession>
<dbReference type="InterPro" id="IPR003593">
    <property type="entry name" value="AAA+_ATPase"/>
</dbReference>
<keyword evidence="5" id="KW-1185">Reference proteome</keyword>
<evidence type="ECO:0000256" key="2">
    <source>
        <dbReference type="ARBA" id="ARBA00022840"/>
    </source>
</evidence>
<organism evidence="4 5">
    <name type="scientific">Robinsoniella peoriensis</name>
    <dbReference type="NCBI Taxonomy" id="180332"/>
    <lineage>
        <taxon>Bacteria</taxon>
        <taxon>Bacillati</taxon>
        <taxon>Bacillota</taxon>
        <taxon>Clostridia</taxon>
        <taxon>Lachnospirales</taxon>
        <taxon>Lachnospiraceae</taxon>
        <taxon>Robinsoniella</taxon>
    </lineage>
</organism>
<dbReference type="CDD" id="cd03215">
    <property type="entry name" value="ABC_Carb_Monos_II"/>
    <property type="match status" value="1"/>
</dbReference>
<gene>
    <name evidence="4" type="primary">rbsA_7</name>
    <name evidence="4" type="ORF">DSM106044_03029</name>
</gene>
<dbReference type="InterPro" id="IPR003439">
    <property type="entry name" value="ABC_transporter-like_ATP-bd"/>
</dbReference>
<dbReference type="InterPro" id="IPR027417">
    <property type="entry name" value="P-loop_NTPase"/>
</dbReference>
<comment type="caution">
    <text evidence="4">The sequence shown here is derived from an EMBL/GenBank/DDBJ whole genome shotgun (WGS) entry which is preliminary data.</text>
</comment>
<dbReference type="SUPFAM" id="SSF52540">
    <property type="entry name" value="P-loop containing nucleoside triphosphate hydrolases"/>
    <property type="match status" value="2"/>
</dbReference>
<dbReference type="InterPro" id="IPR017871">
    <property type="entry name" value="ABC_transporter-like_CS"/>
</dbReference>
<dbReference type="GO" id="GO:0016887">
    <property type="term" value="F:ATP hydrolysis activity"/>
    <property type="evidence" value="ECO:0007669"/>
    <property type="project" value="InterPro"/>
</dbReference>
<dbReference type="Pfam" id="PF00005">
    <property type="entry name" value="ABC_tran"/>
    <property type="match status" value="2"/>
</dbReference>
<dbReference type="PANTHER" id="PTHR43790:SF4">
    <property type="entry name" value="GUANOSINE IMPORT ATP-BINDING PROTEIN NUPO"/>
    <property type="match status" value="1"/>
</dbReference>
<dbReference type="PANTHER" id="PTHR43790">
    <property type="entry name" value="CARBOHYDRATE TRANSPORT ATP-BINDING PROTEIN MG119-RELATED"/>
    <property type="match status" value="1"/>
</dbReference>
<evidence type="ECO:0000256" key="1">
    <source>
        <dbReference type="ARBA" id="ARBA00022741"/>
    </source>
</evidence>
<dbReference type="GO" id="GO:0005524">
    <property type="term" value="F:ATP binding"/>
    <property type="evidence" value="ECO:0007669"/>
    <property type="project" value="UniProtKB-KW"/>
</dbReference>
<dbReference type="AlphaFoldDB" id="A0A4U8Q5N3"/>
<dbReference type="Gene3D" id="3.40.50.300">
    <property type="entry name" value="P-loop containing nucleotide triphosphate hydrolases"/>
    <property type="match status" value="2"/>
</dbReference>
<feature type="domain" description="ABC transporter" evidence="3">
    <location>
        <begin position="264"/>
        <end position="508"/>
    </location>
</feature>
<dbReference type="InterPro" id="IPR050107">
    <property type="entry name" value="ABC_carbohydrate_import_ATPase"/>
</dbReference>
<dbReference type="EC" id="3.6.3.17" evidence="4"/>
<dbReference type="PROSITE" id="PS50893">
    <property type="entry name" value="ABC_TRANSPORTER_2"/>
    <property type="match status" value="2"/>
</dbReference>
<feature type="domain" description="ABC transporter" evidence="3">
    <location>
        <begin position="4"/>
        <end position="245"/>
    </location>
</feature>